<evidence type="ECO:0000313" key="2">
    <source>
        <dbReference type="Proteomes" id="UP000729733"/>
    </source>
</evidence>
<keyword evidence="1" id="KW-0378">Hydrolase</keyword>
<dbReference type="NCBIfam" id="NF038122">
    <property type="entry name" value="metallo_LGF"/>
    <property type="match status" value="1"/>
</dbReference>
<dbReference type="Proteomes" id="UP000729733">
    <property type="component" value="Unassembled WGS sequence"/>
</dbReference>
<sequence>MSEINAGVEFNFSFAPGITDDQALGFEIAGDIWSQHLADSYQGQNLEINIYVEATDDLLPDNVVGGSFPAIATGIKYQDIYDAIQDDVTTDIDLVVADSLLDQSKIDVLVGGEVVDQNFKTHITTANMKALGMIAGDSPELDGYILLNNFEGSLWTYDYLDTPQDGTLDFLSMAQHEIGHVLGFISGANHTEETVDHKITDITTMDLFRYSEESIAMGINDLTYGKTAFLSIEGQESILQLTTGTDHQVGHLAESEDHDHALMSPTISLAERWSITGDDLLVLDAIGWDVVNPGTIDMAAIYQNAQAEIESVQIVDRRIDVEHYILSGDAYNWGSTGSTSSSGGWWWGSTGSTSSSGGWWQKGYFMEVESTTDSATEETHHHTDEVYFSKFWKSLEIIQNWFEDNWGDKWWQKDSSDKWWESNSGYRWENNSDYRWWDK</sequence>
<comment type="caution">
    <text evidence="1">The sequence shown here is derived from an EMBL/GenBank/DDBJ whole genome shotgun (WGS) entry which is preliminary data.</text>
</comment>
<keyword evidence="1" id="KW-0645">Protease</keyword>
<organism evidence="1 2">
    <name type="scientific">Waterburya agarophytonicola KI4</name>
    <dbReference type="NCBI Taxonomy" id="2874699"/>
    <lineage>
        <taxon>Bacteria</taxon>
        <taxon>Bacillati</taxon>
        <taxon>Cyanobacteriota</taxon>
        <taxon>Cyanophyceae</taxon>
        <taxon>Pleurocapsales</taxon>
        <taxon>Hyellaceae</taxon>
        <taxon>Waterburya</taxon>
        <taxon>Waterburya agarophytonicola</taxon>
    </lineage>
</organism>
<evidence type="ECO:0000313" key="1">
    <source>
        <dbReference type="EMBL" id="MCC0177607.1"/>
    </source>
</evidence>
<reference evidence="1" key="1">
    <citation type="journal article" date="2021" name="Antonie Van Leeuwenhoek">
        <title>Draft genome and description of Waterburya agarophytonicola gen. nov. sp. nov. (Pleurocapsales, Cyanobacteria): a seaweed symbiont.</title>
        <authorList>
            <person name="Bonthond G."/>
            <person name="Shalygin S."/>
            <person name="Bayer T."/>
            <person name="Weinberger F."/>
        </authorList>
    </citation>
    <scope>NUCLEOTIDE SEQUENCE</scope>
    <source>
        <strain evidence="1">KI4</strain>
    </source>
</reference>
<keyword evidence="1" id="KW-0482">Metalloprotease</keyword>
<dbReference type="EMBL" id="JADWDC010000025">
    <property type="protein sequence ID" value="MCC0177607.1"/>
    <property type="molecule type" value="Genomic_DNA"/>
</dbReference>
<keyword evidence="2" id="KW-1185">Reference proteome</keyword>
<dbReference type="AlphaFoldDB" id="A0A964BRT9"/>
<name>A0A964BRT9_9CYAN</name>
<proteinExistence type="predicted"/>
<protein>
    <submittedName>
        <fullName evidence="1">NF038122 family metalloprotease</fullName>
    </submittedName>
</protein>
<gene>
    <name evidence="1" type="ORF">I4641_11520</name>
</gene>
<dbReference type="RefSeq" id="WP_229640672.1">
    <property type="nucleotide sequence ID" value="NZ_JADWDC010000025.1"/>
</dbReference>
<dbReference type="SUPFAM" id="SSF55486">
    <property type="entry name" value="Metalloproteases ('zincins'), catalytic domain"/>
    <property type="match status" value="1"/>
</dbReference>
<accession>A0A964BRT9</accession>
<dbReference type="GO" id="GO:0008237">
    <property type="term" value="F:metallopeptidase activity"/>
    <property type="evidence" value="ECO:0007669"/>
    <property type="project" value="UniProtKB-KW"/>
</dbReference>